<dbReference type="Proteomes" id="UP001143856">
    <property type="component" value="Unassembled WGS sequence"/>
</dbReference>
<evidence type="ECO:0000313" key="1">
    <source>
        <dbReference type="EMBL" id="KAJ2983644.1"/>
    </source>
</evidence>
<dbReference type="EMBL" id="JAPDGR010001358">
    <property type="protein sequence ID" value="KAJ2983644.1"/>
    <property type="molecule type" value="Genomic_DNA"/>
</dbReference>
<comment type="caution">
    <text evidence="1">The sequence shown here is derived from an EMBL/GenBank/DDBJ whole genome shotgun (WGS) entry which is preliminary data.</text>
</comment>
<organism evidence="1 2">
    <name type="scientific">Xylaria curta</name>
    <dbReference type="NCBI Taxonomy" id="42375"/>
    <lineage>
        <taxon>Eukaryota</taxon>
        <taxon>Fungi</taxon>
        <taxon>Dikarya</taxon>
        <taxon>Ascomycota</taxon>
        <taxon>Pezizomycotina</taxon>
        <taxon>Sordariomycetes</taxon>
        <taxon>Xylariomycetidae</taxon>
        <taxon>Xylariales</taxon>
        <taxon>Xylariaceae</taxon>
        <taxon>Xylaria</taxon>
    </lineage>
</organism>
<name>A0ACC1NXN6_9PEZI</name>
<reference evidence="1" key="1">
    <citation type="submission" date="2022-10" db="EMBL/GenBank/DDBJ databases">
        <title>Genome Sequence of Xylaria curta.</title>
        <authorList>
            <person name="Buettner E."/>
        </authorList>
    </citation>
    <scope>NUCLEOTIDE SEQUENCE</scope>
    <source>
        <strain evidence="1">Babe10</strain>
    </source>
</reference>
<accession>A0ACC1NXN6</accession>
<sequence>MGGQRQIRPSRVYQNVTNMLNNRVLPTVKVQKPIWYNVIESIPPAETVTRPLPPQHKKQNPKARRPGRLFQPQQLVYEEDELRRQFYKEHPWELARPRMIVEMDGRDAERYDWSRGLRQPGMPLCGECVVQRQLWMMHNVEGMTKEKAYDIVRREFYALRQMEDVERRIAKEEAMKVGAYFGKTTMQVSMELEDQQYENWKKWAAKQIQGVQAEQDAAYTNFGATEEADADGIDEDMGAFEADEGEPSPGAATKKT</sequence>
<protein>
    <submittedName>
        <fullName evidence="1">Uncharacterized protein</fullName>
    </submittedName>
</protein>
<proteinExistence type="predicted"/>
<keyword evidence="2" id="KW-1185">Reference proteome</keyword>
<evidence type="ECO:0000313" key="2">
    <source>
        <dbReference type="Proteomes" id="UP001143856"/>
    </source>
</evidence>
<gene>
    <name evidence="1" type="ORF">NUW58_g6216</name>
</gene>